<dbReference type="PROSITE" id="PS01124">
    <property type="entry name" value="HTH_ARAC_FAMILY_2"/>
    <property type="match status" value="1"/>
</dbReference>
<keyword evidence="2" id="KW-0238">DNA-binding</keyword>
<dbReference type="InterPro" id="IPR020449">
    <property type="entry name" value="Tscrpt_reg_AraC-type_HTH"/>
</dbReference>
<dbReference type="Proteomes" id="UP000027982">
    <property type="component" value="Chromosome"/>
</dbReference>
<dbReference type="Pfam" id="PF12833">
    <property type="entry name" value="HTH_18"/>
    <property type="match status" value="1"/>
</dbReference>
<dbReference type="OrthoDB" id="9803764at2"/>
<dbReference type="AlphaFoldDB" id="A0A068NMY5"/>
<accession>A0A068NMY5</accession>
<dbReference type="InterPro" id="IPR037923">
    <property type="entry name" value="HTH-like"/>
</dbReference>
<dbReference type="STRING" id="661478.OP10G_0712"/>
<dbReference type="KEGG" id="fgi:OP10G_0712"/>
<dbReference type="HOGENOM" id="CLU_1072619_0_0_0"/>
<dbReference type="GO" id="GO:0003700">
    <property type="term" value="F:DNA-binding transcription factor activity"/>
    <property type="evidence" value="ECO:0007669"/>
    <property type="project" value="InterPro"/>
</dbReference>
<reference evidence="5 6" key="1">
    <citation type="journal article" date="2014" name="PLoS ONE">
        <title>The first complete genome sequence of the class fimbriimonadia in the phylum armatimonadetes.</title>
        <authorList>
            <person name="Hu Z.Y."/>
            <person name="Wang Y.Z."/>
            <person name="Im W.T."/>
            <person name="Wang S.Y."/>
            <person name="Zhao G.P."/>
            <person name="Zheng H.J."/>
            <person name="Quan Z.X."/>
        </authorList>
    </citation>
    <scope>NUCLEOTIDE SEQUENCE [LARGE SCALE GENOMIC DNA]</scope>
    <source>
        <strain evidence="5">Gsoil 348</strain>
    </source>
</reference>
<dbReference type="PRINTS" id="PR00032">
    <property type="entry name" value="HTHARAC"/>
</dbReference>
<dbReference type="PANTHER" id="PTHR47894:SF1">
    <property type="entry name" value="HTH-TYPE TRANSCRIPTIONAL REGULATOR VQSM"/>
    <property type="match status" value="1"/>
</dbReference>
<keyword evidence="6" id="KW-1185">Reference proteome</keyword>
<protein>
    <submittedName>
        <fullName evidence="5">Helix-turn-helix-domain containing protein, AraC type</fullName>
    </submittedName>
</protein>
<name>A0A068NMY5_FIMGI</name>
<evidence type="ECO:0000313" key="6">
    <source>
        <dbReference type="Proteomes" id="UP000027982"/>
    </source>
</evidence>
<sequence length="259" mass="29646">MLSSGGLDLAFLAASRVPECWQVVDKHLVGYSTIQYMERGAVEIAYDDRRYRCEGPTFWPAHPGPRVYFTSANSRQTWFHRHVAFQGPLVGRWVAEGLWPTAPQAVDDEEFPTKMDRLIEFAKRDDIWSWRRGINLLEGMLLQLAEARAGSARREEWLTDVLRRLDSVPPFEHDFSALATDLAMAPSTLRRRFRAAMGHSLRDHLITTRTVRAKEMLIDTDLTLEAISERLGYGSAAFFSRQFKQSVGVSPSLFRRSRV</sequence>
<dbReference type="RefSeq" id="WP_025227271.1">
    <property type="nucleotide sequence ID" value="NZ_CP007139.1"/>
</dbReference>
<dbReference type="InterPro" id="IPR018060">
    <property type="entry name" value="HTH_AraC"/>
</dbReference>
<dbReference type="GO" id="GO:0005829">
    <property type="term" value="C:cytosol"/>
    <property type="evidence" value="ECO:0007669"/>
    <property type="project" value="TreeGrafter"/>
</dbReference>
<keyword evidence="1" id="KW-0805">Transcription regulation</keyword>
<keyword evidence="3" id="KW-0804">Transcription</keyword>
<evidence type="ECO:0000256" key="2">
    <source>
        <dbReference type="ARBA" id="ARBA00023125"/>
    </source>
</evidence>
<dbReference type="EMBL" id="CP007139">
    <property type="protein sequence ID" value="AIE84080.1"/>
    <property type="molecule type" value="Genomic_DNA"/>
</dbReference>
<gene>
    <name evidence="5" type="ORF">OP10G_0712</name>
</gene>
<dbReference type="SUPFAM" id="SSF51215">
    <property type="entry name" value="Regulatory protein AraC"/>
    <property type="match status" value="1"/>
</dbReference>
<evidence type="ECO:0000313" key="5">
    <source>
        <dbReference type="EMBL" id="AIE84080.1"/>
    </source>
</evidence>
<dbReference type="SMART" id="SM00342">
    <property type="entry name" value="HTH_ARAC"/>
    <property type="match status" value="1"/>
</dbReference>
<evidence type="ECO:0000256" key="1">
    <source>
        <dbReference type="ARBA" id="ARBA00023015"/>
    </source>
</evidence>
<evidence type="ECO:0000259" key="4">
    <source>
        <dbReference type="PROSITE" id="PS01124"/>
    </source>
</evidence>
<feature type="domain" description="HTH araC/xylS-type" evidence="4">
    <location>
        <begin position="159"/>
        <end position="257"/>
    </location>
</feature>
<dbReference type="eggNOG" id="COG2207">
    <property type="taxonomic scope" value="Bacteria"/>
</dbReference>
<dbReference type="GO" id="GO:0000976">
    <property type="term" value="F:transcription cis-regulatory region binding"/>
    <property type="evidence" value="ECO:0007669"/>
    <property type="project" value="TreeGrafter"/>
</dbReference>
<dbReference type="Pfam" id="PF02311">
    <property type="entry name" value="AraC_binding"/>
    <property type="match status" value="1"/>
</dbReference>
<dbReference type="Gene3D" id="1.10.10.60">
    <property type="entry name" value="Homeodomain-like"/>
    <property type="match status" value="1"/>
</dbReference>
<dbReference type="PANTHER" id="PTHR47894">
    <property type="entry name" value="HTH-TYPE TRANSCRIPTIONAL REGULATOR GADX"/>
    <property type="match status" value="1"/>
</dbReference>
<evidence type="ECO:0000256" key="3">
    <source>
        <dbReference type="ARBA" id="ARBA00023163"/>
    </source>
</evidence>
<dbReference type="SUPFAM" id="SSF46689">
    <property type="entry name" value="Homeodomain-like"/>
    <property type="match status" value="1"/>
</dbReference>
<proteinExistence type="predicted"/>
<dbReference type="InterPro" id="IPR003313">
    <property type="entry name" value="AraC-bd"/>
</dbReference>
<dbReference type="InterPro" id="IPR009057">
    <property type="entry name" value="Homeodomain-like_sf"/>
</dbReference>
<organism evidence="5 6">
    <name type="scientific">Fimbriimonas ginsengisoli Gsoil 348</name>
    <dbReference type="NCBI Taxonomy" id="661478"/>
    <lineage>
        <taxon>Bacteria</taxon>
        <taxon>Bacillati</taxon>
        <taxon>Armatimonadota</taxon>
        <taxon>Fimbriimonadia</taxon>
        <taxon>Fimbriimonadales</taxon>
        <taxon>Fimbriimonadaceae</taxon>
        <taxon>Fimbriimonas</taxon>
    </lineage>
</organism>